<protein>
    <submittedName>
        <fullName evidence="2">Uncharacterized protein</fullName>
    </submittedName>
</protein>
<evidence type="ECO:0000256" key="1">
    <source>
        <dbReference type="SAM" id="MobiDB-lite"/>
    </source>
</evidence>
<evidence type="ECO:0000313" key="2">
    <source>
        <dbReference type="EMBL" id="GGJ63887.1"/>
    </source>
</evidence>
<proteinExistence type="predicted"/>
<reference evidence="2" key="1">
    <citation type="journal article" date="2014" name="Int. J. Syst. Evol. Microbiol.">
        <title>Complete genome sequence of Corynebacterium casei LMG S-19264T (=DSM 44701T), isolated from a smear-ripened cheese.</title>
        <authorList>
            <consortium name="US DOE Joint Genome Institute (JGI-PGF)"/>
            <person name="Walter F."/>
            <person name="Albersmeier A."/>
            <person name="Kalinowski J."/>
            <person name="Ruckert C."/>
        </authorList>
    </citation>
    <scope>NUCLEOTIDE SEQUENCE</scope>
    <source>
        <strain evidence="2">CGMCC 4.7272</strain>
    </source>
</reference>
<reference evidence="2" key="2">
    <citation type="submission" date="2020-09" db="EMBL/GenBank/DDBJ databases">
        <authorList>
            <person name="Sun Q."/>
            <person name="Zhou Y."/>
        </authorList>
    </citation>
    <scope>NUCLEOTIDE SEQUENCE</scope>
    <source>
        <strain evidence="2">CGMCC 4.7272</strain>
    </source>
</reference>
<evidence type="ECO:0000313" key="3">
    <source>
        <dbReference type="Proteomes" id="UP000625682"/>
    </source>
</evidence>
<name>A0A917P6K2_9ACTN</name>
<keyword evidence="3" id="KW-1185">Reference proteome</keyword>
<comment type="caution">
    <text evidence="2">The sequence shown here is derived from an EMBL/GenBank/DDBJ whole genome shotgun (WGS) entry which is preliminary data.</text>
</comment>
<gene>
    <name evidence="2" type="ORF">GCM10012282_71380</name>
</gene>
<sequence length="77" mass="8593">MMSVNEPWRMSVDGEEFEVSQPDNTPGSYNLTWLTGPHPGYGFGFGTHPPVQADTARLEDSIREFLSQVDPETGHIE</sequence>
<feature type="region of interest" description="Disordered" evidence="1">
    <location>
        <begin position="1"/>
        <end position="24"/>
    </location>
</feature>
<dbReference type="Proteomes" id="UP000625682">
    <property type="component" value="Unassembled WGS sequence"/>
</dbReference>
<organism evidence="2 3">
    <name type="scientific">Streptomyces lacrimifluminis</name>
    <dbReference type="NCBI Taxonomy" id="1500077"/>
    <lineage>
        <taxon>Bacteria</taxon>
        <taxon>Bacillati</taxon>
        <taxon>Actinomycetota</taxon>
        <taxon>Actinomycetes</taxon>
        <taxon>Kitasatosporales</taxon>
        <taxon>Streptomycetaceae</taxon>
        <taxon>Streptomyces</taxon>
    </lineage>
</organism>
<dbReference type="EMBL" id="BMMU01000037">
    <property type="protein sequence ID" value="GGJ63887.1"/>
    <property type="molecule type" value="Genomic_DNA"/>
</dbReference>
<dbReference type="AlphaFoldDB" id="A0A917P6K2"/>
<accession>A0A917P6K2</accession>